<dbReference type="Gene3D" id="1.10.630.10">
    <property type="entry name" value="Cytochrome P450"/>
    <property type="match status" value="1"/>
</dbReference>
<dbReference type="Proteomes" id="UP000596660">
    <property type="component" value="Unplaced"/>
</dbReference>
<evidence type="ECO:0000256" key="2">
    <source>
        <dbReference type="ARBA" id="ARBA00022723"/>
    </source>
</evidence>
<sequence>MLFVIMFYKRLSSKPGKAGKNPPPSPPKLPILGNLHQLDLLLHRSLRSLSRRYGKVMLLYFGSKPVLIVSSADAAEEVMKTNDLIFCSRPKLRTATSIFNGNKDIGFSPSGVMEIKVGNNLFLT</sequence>
<dbReference type="GO" id="GO:0005506">
    <property type="term" value="F:iron ion binding"/>
    <property type="evidence" value="ECO:0007669"/>
    <property type="project" value="InterPro"/>
</dbReference>
<dbReference type="EnsemblPlants" id="AUR62032592-RA">
    <property type="protein sequence ID" value="AUR62032592-RA:cds"/>
    <property type="gene ID" value="AUR62032592"/>
</dbReference>
<comment type="similarity">
    <text evidence="1">Belongs to the cytochrome P450 family.</text>
</comment>
<reference evidence="4" key="2">
    <citation type="submission" date="2021-03" db="UniProtKB">
        <authorList>
            <consortium name="EnsemblPlants"/>
        </authorList>
    </citation>
    <scope>IDENTIFICATION</scope>
</reference>
<dbReference type="OMA" id="FNIHEHA"/>
<evidence type="ECO:0000313" key="5">
    <source>
        <dbReference type="Proteomes" id="UP000596660"/>
    </source>
</evidence>
<dbReference type="PANTHER" id="PTHR47955">
    <property type="entry name" value="CYTOCHROME P450 FAMILY 71 PROTEIN"/>
    <property type="match status" value="1"/>
</dbReference>
<evidence type="ECO:0000313" key="4">
    <source>
        <dbReference type="EnsemblPlants" id="AUR62032592-RA:cds"/>
    </source>
</evidence>
<keyword evidence="2" id="KW-0479">Metal-binding</keyword>
<dbReference type="InterPro" id="IPR036396">
    <property type="entry name" value="Cyt_P450_sf"/>
</dbReference>
<organism evidence="4 5">
    <name type="scientific">Chenopodium quinoa</name>
    <name type="common">Quinoa</name>
    <dbReference type="NCBI Taxonomy" id="63459"/>
    <lineage>
        <taxon>Eukaryota</taxon>
        <taxon>Viridiplantae</taxon>
        <taxon>Streptophyta</taxon>
        <taxon>Embryophyta</taxon>
        <taxon>Tracheophyta</taxon>
        <taxon>Spermatophyta</taxon>
        <taxon>Magnoliopsida</taxon>
        <taxon>eudicotyledons</taxon>
        <taxon>Gunneridae</taxon>
        <taxon>Pentapetalae</taxon>
        <taxon>Caryophyllales</taxon>
        <taxon>Chenopodiaceae</taxon>
        <taxon>Chenopodioideae</taxon>
        <taxon>Atripliceae</taxon>
        <taxon>Chenopodium</taxon>
    </lineage>
</organism>
<dbReference type="InterPro" id="IPR001128">
    <property type="entry name" value="Cyt_P450"/>
</dbReference>
<evidence type="ECO:0000256" key="1">
    <source>
        <dbReference type="ARBA" id="ARBA00010617"/>
    </source>
</evidence>
<keyword evidence="5" id="KW-1185">Reference proteome</keyword>
<proteinExistence type="inferred from homology"/>
<dbReference type="SUPFAM" id="SSF48264">
    <property type="entry name" value="Cytochrome P450"/>
    <property type="match status" value="1"/>
</dbReference>
<keyword evidence="3" id="KW-0408">Iron</keyword>
<dbReference type="PANTHER" id="PTHR47955:SF15">
    <property type="entry name" value="CYTOCHROME P450 71A2-LIKE"/>
    <property type="match status" value="1"/>
</dbReference>
<dbReference type="AlphaFoldDB" id="A0A803MMU1"/>
<dbReference type="PRINTS" id="PR00463">
    <property type="entry name" value="EP450I"/>
</dbReference>
<dbReference type="Pfam" id="PF00067">
    <property type="entry name" value="p450"/>
    <property type="match status" value="1"/>
</dbReference>
<dbReference type="GO" id="GO:0020037">
    <property type="term" value="F:heme binding"/>
    <property type="evidence" value="ECO:0007669"/>
    <property type="project" value="InterPro"/>
</dbReference>
<protein>
    <submittedName>
        <fullName evidence="4">Uncharacterized protein</fullName>
    </submittedName>
</protein>
<evidence type="ECO:0000256" key="3">
    <source>
        <dbReference type="ARBA" id="ARBA00023004"/>
    </source>
</evidence>
<dbReference type="InterPro" id="IPR002401">
    <property type="entry name" value="Cyt_P450_E_grp-I"/>
</dbReference>
<reference evidence="4" key="1">
    <citation type="journal article" date="2017" name="Nature">
        <title>The genome of Chenopodium quinoa.</title>
        <authorList>
            <person name="Jarvis D.E."/>
            <person name="Ho Y.S."/>
            <person name="Lightfoot D.J."/>
            <person name="Schmoeckel S.M."/>
            <person name="Li B."/>
            <person name="Borm T.J.A."/>
            <person name="Ohyanagi H."/>
            <person name="Mineta K."/>
            <person name="Michell C.T."/>
            <person name="Saber N."/>
            <person name="Kharbatia N.M."/>
            <person name="Rupper R.R."/>
            <person name="Sharp A.R."/>
            <person name="Dally N."/>
            <person name="Boughton B.A."/>
            <person name="Woo Y.H."/>
            <person name="Gao G."/>
            <person name="Schijlen E.G.W.M."/>
            <person name="Guo X."/>
            <person name="Momin A.A."/>
            <person name="Negrao S."/>
            <person name="Al-Babili S."/>
            <person name="Gehring C."/>
            <person name="Roessner U."/>
            <person name="Jung C."/>
            <person name="Murphy K."/>
            <person name="Arold S.T."/>
            <person name="Gojobori T."/>
            <person name="van der Linden C.G."/>
            <person name="van Loo E.N."/>
            <person name="Jellen E.N."/>
            <person name="Maughan P.J."/>
            <person name="Tester M."/>
        </authorList>
    </citation>
    <scope>NUCLEOTIDE SEQUENCE [LARGE SCALE GENOMIC DNA]</scope>
    <source>
        <strain evidence="4">cv. PI 614886</strain>
    </source>
</reference>
<name>A0A803MMU1_CHEQI</name>
<dbReference type="Gramene" id="AUR62032592-RA">
    <property type="protein sequence ID" value="AUR62032592-RA:cds"/>
    <property type="gene ID" value="AUR62032592"/>
</dbReference>
<dbReference type="GO" id="GO:0004497">
    <property type="term" value="F:monooxygenase activity"/>
    <property type="evidence" value="ECO:0007669"/>
    <property type="project" value="InterPro"/>
</dbReference>
<accession>A0A803MMU1</accession>
<dbReference type="GO" id="GO:0016705">
    <property type="term" value="F:oxidoreductase activity, acting on paired donors, with incorporation or reduction of molecular oxygen"/>
    <property type="evidence" value="ECO:0007669"/>
    <property type="project" value="InterPro"/>
</dbReference>